<dbReference type="InterPro" id="IPR054722">
    <property type="entry name" value="PolX-like_BBD"/>
</dbReference>
<dbReference type="PANTHER" id="PTHR42648">
    <property type="entry name" value="TRANSPOSASE, PUTATIVE-RELATED"/>
    <property type="match status" value="1"/>
</dbReference>
<dbReference type="InterPro" id="IPR013103">
    <property type="entry name" value="RVT_2"/>
</dbReference>
<dbReference type="AlphaFoldDB" id="A0AAF1B0Z9"/>
<dbReference type="PANTHER" id="PTHR42648:SF18">
    <property type="entry name" value="RETROTRANSPOSON, UNCLASSIFIED-LIKE PROTEIN"/>
    <property type="match status" value="1"/>
</dbReference>
<dbReference type="Pfam" id="PF25597">
    <property type="entry name" value="SH3_retrovirus"/>
    <property type="match status" value="1"/>
</dbReference>
<dbReference type="Pfam" id="PF22936">
    <property type="entry name" value="Pol_BBD"/>
    <property type="match status" value="1"/>
</dbReference>
<dbReference type="Pfam" id="PF00665">
    <property type="entry name" value="rve"/>
    <property type="match status" value="1"/>
</dbReference>
<feature type="region of interest" description="Disordered" evidence="6">
    <location>
        <begin position="627"/>
        <end position="687"/>
    </location>
</feature>
<evidence type="ECO:0000259" key="8">
    <source>
        <dbReference type="PROSITE" id="PS50994"/>
    </source>
</evidence>
<keyword evidence="2" id="KW-0479">Metal-binding</keyword>
<feature type="domain" description="Integrase catalytic" evidence="8">
    <location>
        <begin position="381"/>
        <end position="547"/>
    </location>
</feature>
<dbReference type="InterPro" id="IPR025724">
    <property type="entry name" value="GAG-pre-integrase_dom"/>
</dbReference>
<dbReference type="InterPro" id="IPR012337">
    <property type="entry name" value="RNaseH-like_sf"/>
</dbReference>
<keyword evidence="5" id="KW-0863">Zinc-finger</keyword>
<dbReference type="InterPro" id="IPR001878">
    <property type="entry name" value="Znf_CCHC"/>
</dbReference>
<dbReference type="GO" id="GO:0006508">
    <property type="term" value="P:proteolysis"/>
    <property type="evidence" value="ECO:0007669"/>
    <property type="project" value="UniProtKB-KW"/>
</dbReference>
<proteinExistence type="predicted"/>
<sequence>MFDDFKKVMTNEFEMTDIGQMKFDYVVTSIEESKDLSTISIDELVGSLQAHEQRMNQYDDASHLEKALQSKVSVGDSSGSSSSTRGRGGFRGGYRGGRGRGRQSFNRGQNFEGYQPFGRGQNFRGRGRGGYQQRGDKSQYQCYNCNKYGHFSYECRAPKVEERSHFAEAKEDKDVGSAMFLTYKGDEGGKKNTWYLDSGASNHMTGHKELFTEIDDTISGEVTFGDSSKIPVKGKGTVTIMTKKGEKKYINDVYYIPALKNNIISLGQLVEKGYNIQMQDNSLIMRNQARELIANVEMSKNRLFTLDMQTKVQKCLKSVIKNDSWLWHLKYGHLGFSGLKLLSKTKMVNGLPEINEPENLCEACVKGKQHRQSFPVGKSWRARRPLEIVHTDIAGPFDISSLGGNKYYLTFIDDFSRKSWVYIIKEKSEALDKFKEFKALAEKQSGHYLKVLRSDRGGEYTSNLFRSFCRAHGINHQLTTAYTPQQNGVAERKNRTILDMARSMVKAKHLPRTFWAEAVLCAVYLLNRCPTKSVRNKTPNEAWSGSKPSVGHLRIFGCIAYAHVPDQKRKKLDDKGEKCIFTGYDKRSKAYRLYNPLTKKLIISRDVEFDESDYWRWSGEERKVAGLFFNDDDDGNDDPNIEADEDDDQTPPQSPNQQTPASPPSDSSGSRSSRGAPRKMRSLDNIYEATSPVQTTFDYSLFCLMVKCDPVTFEEASEESKWNKAMDEEIGAIKKNDTWELTNLPEGHKAIGVKWVYKTKTNQDGEVEKYKARLVAKGYKQRYGIDYDEVFAPVARVDTIRLLTAIAAQNQWKIFQMDVKSAFLNGYLKEEVYIEQPPGYVQKGQEDKVYRLKKALYGLKQAPRVWNTRVDEYFQKNGFVKSPYEHALYTKTNSGGDIMIVCLYVDDMIFTGNNPGMFDDFKKVMTNEFEMTDIGQMSYFLGVEVKQSKDGIFMSQKKYAEQILKKFRMEECKPVSTPAEASIKLKIDSTRESVNPTLFKSLVGSLRYLTFTRPDIMYAVGLVCRYMEKPKQDHFMAAKRILRYIKGTLDHGLFYTHSQNSKLVGYSDSDYGGDLDDGKSTSGYAFHIGSAIFSWSSKKQQTVALSTCEAEYIAAAGAACQAMWLGYILGELNLVKEELVTIYVDNKSAISLAKNPVSHSRSKHINIKYHFLREQVNDKIVELVHCRTEENLADIFTKSLKPDVFQKMITKLGMQRRV</sequence>
<dbReference type="InterPro" id="IPR036397">
    <property type="entry name" value="RNaseH_sf"/>
</dbReference>
<dbReference type="SMART" id="SM00343">
    <property type="entry name" value="ZnF_C2HC"/>
    <property type="match status" value="1"/>
</dbReference>
<evidence type="ECO:0000256" key="3">
    <source>
        <dbReference type="ARBA" id="ARBA00022750"/>
    </source>
</evidence>
<dbReference type="SUPFAM" id="SSF53098">
    <property type="entry name" value="Ribonuclease H-like"/>
    <property type="match status" value="1"/>
</dbReference>
<dbReference type="GO" id="GO:0015074">
    <property type="term" value="P:DNA integration"/>
    <property type="evidence" value="ECO:0007669"/>
    <property type="project" value="InterPro"/>
</dbReference>
<feature type="region of interest" description="Disordered" evidence="6">
    <location>
        <begin position="69"/>
        <end position="136"/>
    </location>
</feature>
<evidence type="ECO:0000256" key="4">
    <source>
        <dbReference type="ARBA" id="ARBA00022801"/>
    </source>
</evidence>
<protein>
    <recommendedName>
        <fullName evidence="11">Polyprotein</fullName>
    </recommendedName>
</protein>
<feature type="compositionally biased region" description="Gly residues" evidence="6">
    <location>
        <begin position="86"/>
        <end position="96"/>
    </location>
</feature>
<evidence type="ECO:0000256" key="1">
    <source>
        <dbReference type="ARBA" id="ARBA00022670"/>
    </source>
</evidence>
<dbReference type="CDD" id="cd09272">
    <property type="entry name" value="RNase_HI_RT_Ty1"/>
    <property type="match status" value="1"/>
</dbReference>
<dbReference type="Gene3D" id="3.30.420.10">
    <property type="entry name" value="Ribonuclease H-like superfamily/Ribonuclease H"/>
    <property type="match status" value="1"/>
</dbReference>
<keyword evidence="5" id="KW-0862">Zinc</keyword>
<dbReference type="EMBL" id="CP093347">
    <property type="protein sequence ID" value="WOH00503.1"/>
    <property type="molecule type" value="Genomic_DNA"/>
</dbReference>
<dbReference type="GO" id="GO:0004190">
    <property type="term" value="F:aspartic-type endopeptidase activity"/>
    <property type="evidence" value="ECO:0007669"/>
    <property type="project" value="UniProtKB-KW"/>
</dbReference>
<evidence type="ECO:0000259" key="7">
    <source>
        <dbReference type="PROSITE" id="PS50158"/>
    </source>
</evidence>
<dbReference type="InterPro" id="IPR043502">
    <property type="entry name" value="DNA/RNA_pol_sf"/>
</dbReference>
<dbReference type="InterPro" id="IPR057670">
    <property type="entry name" value="SH3_retrovirus"/>
</dbReference>
<dbReference type="GO" id="GO:0003676">
    <property type="term" value="F:nucleic acid binding"/>
    <property type="evidence" value="ECO:0007669"/>
    <property type="project" value="InterPro"/>
</dbReference>
<reference evidence="9" key="1">
    <citation type="journal article" date="2016" name="Nat. Genet.">
        <title>A high-quality carrot genome assembly provides new insights into carotenoid accumulation and asterid genome evolution.</title>
        <authorList>
            <person name="Iorizzo M."/>
            <person name="Ellison S."/>
            <person name="Senalik D."/>
            <person name="Zeng P."/>
            <person name="Satapoomin P."/>
            <person name="Huang J."/>
            <person name="Bowman M."/>
            <person name="Iovene M."/>
            <person name="Sanseverino W."/>
            <person name="Cavagnaro P."/>
            <person name="Yildiz M."/>
            <person name="Macko-Podgorni A."/>
            <person name="Moranska E."/>
            <person name="Grzebelus E."/>
            <person name="Grzebelus D."/>
            <person name="Ashrafi H."/>
            <person name="Zheng Z."/>
            <person name="Cheng S."/>
            <person name="Spooner D."/>
            <person name="Van Deynze A."/>
            <person name="Simon P."/>
        </authorList>
    </citation>
    <scope>NUCLEOTIDE SEQUENCE</scope>
    <source>
        <tissue evidence="9">Leaf</tissue>
    </source>
</reference>
<keyword evidence="4" id="KW-0378">Hydrolase</keyword>
<dbReference type="SUPFAM" id="SSF57756">
    <property type="entry name" value="Retrovirus zinc finger-like domains"/>
    <property type="match status" value="1"/>
</dbReference>
<keyword evidence="3" id="KW-0064">Aspartyl protease</keyword>
<dbReference type="InterPro" id="IPR039537">
    <property type="entry name" value="Retrotran_Ty1/copia-like"/>
</dbReference>
<evidence type="ECO:0000313" key="9">
    <source>
        <dbReference type="EMBL" id="WOH00503.1"/>
    </source>
</evidence>
<evidence type="ECO:0000313" key="10">
    <source>
        <dbReference type="Proteomes" id="UP000077755"/>
    </source>
</evidence>
<feature type="compositionally biased region" description="Acidic residues" evidence="6">
    <location>
        <begin position="630"/>
        <end position="649"/>
    </location>
</feature>
<evidence type="ECO:0008006" key="11">
    <source>
        <dbReference type="Google" id="ProtNLM"/>
    </source>
</evidence>
<dbReference type="InterPro" id="IPR036875">
    <property type="entry name" value="Znf_CCHC_sf"/>
</dbReference>
<keyword evidence="10" id="KW-1185">Reference proteome</keyword>
<dbReference type="SUPFAM" id="SSF56672">
    <property type="entry name" value="DNA/RNA polymerases"/>
    <property type="match status" value="1"/>
</dbReference>
<feature type="compositionally biased region" description="Low complexity" evidence="6">
    <location>
        <begin position="73"/>
        <end position="85"/>
    </location>
</feature>
<name>A0AAF1B0Z9_DAUCS</name>
<dbReference type="Pfam" id="PF07727">
    <property type="entry name" value="RVT_2"/>
    <property type="match status" value="1"/>
</dbReference>
<dbReference type="Pfam" id="PF13976">
    <property type="entry name" value="gag_pre-integrs"/>
    <property type="match status" value="1"/>
</dbReference>
<feature type="domain" description="CCHC-type" evidence="7">
    <location>
        <begin position="142"/>
        <end position="156"/>
    </location>
</feature>
<reference evidence="9" key="2">
    <citation type="submission" date="2022-03" db="EMBL/GenBank/DDBJ databases">
        <title>Draft title - Genomic analysis of global carrot germplasm unveils the trajectory of domestication and the origin of high carotenoid orange carrot.</title>
        <authorList>
            <person name="Iorizzo M."/>
            <person name="Ellison S."/>
            <person name="Senalik D."/>
            <person name="Macko-Podgorni A."/>
            <person name="Grzebelus D."/>
            <person name="Bostan H."/>
            <person name="Rolling W."/>
            <person name="Curaba J."/>
            <person name="Simon P."/>
        </authorList>
    </citation>
    <scope>NUCLEOTIDE SEQUENCE</scope>
    <source>
        <tissue evidence="9">Leaf</tissue>
    </source>
</reference>
<evidence type="ECO:0000256" key="5">
    <source>
        <dbReference type="PROSITE-ProRule" id="PRU00047"/>
    </source>
</evidence>
<accession>A0AAF1B0Z9</accession>
<evidence type="ECO:0000256" key="6">
    <source>
        <dbReference type="SAM" id="MobiDB-lite"/>
    </source>
</evidence>
<gene>
    <name evidence="9" type="ORF">DCAR_0519867</name>
</gene>
<organism evidence="9 10">
    <name type="scientific">Daucus carota subsp. sativus</name>
    <name type="common">Carrot</name>
    <dbReference type="NCBI Taxonomy" id="79200"/>
    <lineage>
        <taxon>Eukaryota</taxon>
        <taxon>Viridiplantae</taxon>
        <taxon>Streptophyta</taxon>
        <taxon>Embryophyta</taxon>
        <taxon>Tracheophyta</taxon>
        <taxon>Spermatophyta</taxon>
        <taxon>Magnoliopsida</taxon>
        <taxon>eudicotyledons</taxon>
        <taxon>Gunneridae</taxon>
        <taxon>Pentapetalae</taxon>
        <taxon>asterids</taxon>
        <taxon>campanulids</taxon>
        <taxon>Apiales</taxon>
        <taxon>Apiaceae</taxon>
        <taxon>Apioideae</taxon>
        <taxon>Scandiceae</taxon>
        <taxon>Daucinae</taxon>
        <taxon>Daucus</taxon>
        <taxon>Daucus sect. Daucus</taxon>
    </lineage>
</organism>
<dbReference type="PROSITE" id="PS50158">
    <property type="entry name" value="ZF_CCHC"/>
    <property type="match status" value="1"/>
</dbReference>
<dbReference type="InterPro" id="IPR001584">
    <property type="entry name" value="Integrase_cat-core"/>
</dbReference>
<evidence type="ECO:0000256" key="2">
    <source>
        <dbReference type="ARBA" id="ARBA00022723"/>
    </source>
</evidence>
<feature type="compositionally biased region" description="Low complexity" evidence="6">
    <location>
        <begin position="655"/>
        <end position="675"/>
    </location>
</feature>
<dbReference type="PROSITE" id="PS50994">
    <property type="entry name" value="INTEGRASE"/>
    <property type="match status" value="1"/>
</dbReference>
<dbReference type="Gene3D" id="4.10.60.10">
    <property type="entry name" value="Zinc finger, CCHC-type"/>
    <property type="match status" value="1"/>
</dbReference>
<keyword evidence="1" id="KW-0645">Protease</keyword>
<dbReference type="GO" id="GO:0008270">
    <property type="term" value="F:zinc ion binding"/>
    <property type="evidence" value="ECO:0007669"/>
    <property type="project" value="UniProtKB-KW"/>
</dbReference>
<dbReference type="Proteomes" id="UP000077755">
    <property type="component" value="Chromosome 5"/>
</dbReference>